<comment type="similarity">
    <text evidence="2">Belongs to the glycogen phosphorylase family.</text>
</comment>
<dbReference type="Pfam" id="PF00343">
    <property type="entry name" value="Phosphorylase"/>
    <property type="match status" value="1"/>
</dbReference>
<evidence type="ECO:0000256" key="3">
    <source>
        <dbReference type="ARBA" id="ARBA00022533"/>
    </source>
</evidence>
<organism evidence="6 7">
    <name type="scientific">Roseiflexus castenholzii (strain DSM 13941 / HLO8)</name>
    <dbReference type="NCBI Taxonomy" id="383372"/>
    <lineage>
        <taxon>Bacteria</taxon>
        <taxon>Bacillati</taxon>
        <taxon>Chloroflexota</taxon>
        <taxon>Chloroflexia</taxon>
        <taxon>Chloroflexales</taxon>
        <taxon>Roseiflexineae</taxon>
        <taxon>Roseiflexaceae</taxon>
        <taxon>Roseiflexus</taxon>
    </lineage>
</organism>
<keyword evidence="4" id="KW-0663">Pyridoxal phosphate</keyword>
<keyword evidence="7" id="KW-1185">Reference proteome</keyword>
<dbReference type="RefSeq" id="WP_012119442.1">
    <property type="nucleotide sequence ID" value="NC_009767.1"/>
</dbReference>
<dbReference type="EMBL" id="CP000804">
    <property type="protein sequence ID" value="ABU57012.1"/>
    <property type="molecule type" value="Genomic_DNA"/>
</dbReference>
<dbReference type="AlphaFoldDB" id="A7NHR5"/>
<keyword evidence="3" id="KW-0021">Allosteric enzyme</keyword>
<dbReference type="GO" id="GO:0005975">
    <property type="term" value="P:carbohydrate metabolic process"/>
    <property type="evidence" value="ECO:0007669"/>
    <property type="project" value="InterPro"/>
</dbReference>
<dbReference type="NCBIfam" id="TIGR02094">
    <property type="entry name" value="more_P_ylases"/>
    <property type="match status" value="1"/>
</dbReference>
<evidence type="ECO:0000313" key="7">
    <source>
        <dbReference type="Proteomes" id="UP000000263"/>
    </source>
</evidence>
<comment type="catalytic activity">
    <reaction evidence="1">
        <text>[(1-&gt;4)-alpha-D-glucosyl](n) + phosphate = [(1-&gt;4)-alpha-D-glucosyl](n-1) + alpha-D-glucose 1-phosphate</text>
        <dbReference type="Rhea" id="RHEA:41732"/>
        <dbReference type="Rhea" id="RHEA-COMP:9584"/>
        <dbReference type="Rhea" id="RHEA-COMP:9586"/>
        <dbReference type="ChEBI" id="CHEBI:15444"/>
        <dbReference type="ChEBI" id="CHEBI:43474"/>
        <dbReference type="ChEBI" id="CHEBI:58601"/>
        <dbReference type="EC" id="2.4.1.1"/>
    </reaction>
</comment>
<evidence type="ECO:0000256" key="2">
    <source>
        <dbReference type="ARBA" id="ARBA00006047"/>
    </source>
</evidence>
<feature type="modified residue" description="N6-(pyridoxal phosphate)lysine" evidence="4">
    <location>
        <position position="613"/>
    </location>
</feature>
<reference evidence="6 7" key="1">
    <citation type="submission" date="2007-08" db="EMBL/GenBank/DDBJ databases">
        <title>Complete sequence of Roseiflexus castenholzii DSM 13941.</title>
        <authorList>
            <consortium name="US DOE Joint Genome Institute"/>
            <person name="Copeland A."/>
            <person name="Lucas S."/>
            <person name="Lapidus A."/>
            <person name="Barry K."/>
            <person name="Glavina del Rio T."/>
            <person name="Dalin E."/>
            <person name="Tice H."/>
            <person name="Pitluck S."/>
            <person name="Thompson L.S."/>
            <person name="Brettin T."/>
            <person name="Bruce D."/>
            <person name="Detter J.C."/>
            <person name="Han C."/>
            <person name="Tapia R."/>
            <person name="Schmutz J."/>
            <person name="Larimer F."/>
            <person name="Land M."/>
            <person name="Hauser L."/>
            <person name="Kyrpides N."/>
            <person name="Mikhailova N."/>
            <person name="Bryant D.A."/>
            <person name="Hanada S."/>
            <person name="Tsukatani Y."/>
            <person name="Richardson P."/>
        </authorList>
    </citation>
    <scope>NUCLEOTIDE SEQUENCE [LARGE SCALE GENOMIC DNA]</scope>
    <source>
        <strain evidence="7">DSM 13941 / HLO8</strain>
    </source>
</reference>
<dbReference type="eggNOG" id="COG0058">
    <property type="taxonomic scope" value="Bacteria"/>
</dbReference>
<accession>A7NHR5</accession>
<evidence type="ECO:0000259" key="5">
    <source>
        <dbReference type="Pfam" id="PF11897"/>
    </source>
</evidence>
<dbReference type="SUPFAM" id="SSF53756">
    <property type="entry name" value="UDP-Glycosyltransferase/glycogen phosphorylase"/>
    <property type="match status" value="1"/>
</dbReference>
<dbReference type="PIRSF" id="PIRSF000460">
    <property type="entry name" value="Pprylas_GlgP"/>
    <property type="match status" value="1"/>
</dbReference>
<dbReference type="CAZy" id="GT35">
    <property type="family name" value="Glycosyltransferase Family 35"/>
</dbReference>
<dbReference type="EC" id="2.4.1.1" evidence="6"/>
<dbReference type="InterPro" id="IPR024517">
    <property type="entry name" value="Glycogen_phosphorylase_DUF3417"/>
</dbReference>
<sequence length="722" mass="82253">MADGVKEASLSIRSADLLFTPIPERIARLRDLAYNLWWSWHPEAQDLYRHIDADLWEEDHHNPVDFLRDVRQRKLEAAAADPAYLAKYDQVMAAFDRYMAAEDTWYRRTFGNGNGNDVMIAYFSAEFGLHESLPIYSGGLGVLAGDHVKEASDLGLPFVAVGFIYPQGYFRQRLDPSGWQEAIYSKLNFADIAATQALTADGREVVVEVDLPGRAIYAKVYRIQVGRVSLFLMDTDIHPNSPQDRELSARLYGGDQEMRIAQEIVLGIGGVRALRQLGIHPNVWHMNEGHSAFLVLELVREQVAQGMPFDEAWREVRAQSVFTTHTPVPAGNDAFPLHLIEKYFGSFWTQLGLTREQFFAIALQHQQWGPTFAMTVLALKGSHVHNGVSKLHGHVARGMWHWLYPGTAQDEVPITSITNGIHSSTWLAPAMRRLYDAALGPDWEADLDNVARWEKVRDIPDDQLWETRQALKRDLVMLARERVRQRHLRLGSPPQVWPVLDEKILTIGFARRFATYKRATLLFREPERLKALLNRSDRPVQIIFAGKAHPADDPGKQFIQQVYQMSQQPGFLGRILFVEEYDMALARALVQGVDVWLNTPRRPYEASGTSGQKAGLNGVVNVSILDGWWPEAYNGKNGWAIGEEREYSNQDEQDWHDSQHLYRILEQEVIPTYYDRGPDGIPHRWLAIAKESIATIAPVFSTRRMVKEYVTRLYLPVAEIQA</sequence>
<gene>
    <name evidence="6" type="ordered locus">Rcas_0897</name>
</gene>
<keyword evidence="6" id="KW-0808">Transferase</keyword>
<dbReference type="GO" id="GO:0030170">
    <property type="term" value="F:pyridoxal phosphate binding"/>
    <property type="evidence" value="ECO:0007669"/>
    <property type="project" value="InterPro"/>
</dbReference>
<dbReference type="KEGG" id="rca:Rcas_0897"/>
<dbReference type="STRING" id="383372.Rcas_0897"/>
<evidence type="ECO:0000256" key="1">
    <source>
        <dbReference type="ARBA" id="ARBA00001275"/>
    </source>
</evidence>
<dbReference type="InterPro" id="IPR052182">
    <property type="entry name" value="Glycogen/Maltodextrin_Phosph"/>
</dbReference>
<evidence type="ECO:0000256" key="4">
    <source>
        <dbReference type="PIRSR" id="PIRSR000460-1"/>
    </source>
</evidence>
<evidence type="ECO:0000313" key="6">
    <source>
        <dbReference type="EMBL" id="ABU57012.1"/>
    </source>
</evidence>
<dbReference type="PANTHER" id="PTHR42655:SF1">
    <property type="entry name" value="GLYCOGEN PHOSPHORYLASE"/>
    <property type="match status" value="1"/>
</dbReference>
<protein>
    <submittedName>
        <fullName evidence="6">Alpha-glucan phosphorylase</fullName>
        <ecNumber evidence="6">2.4.1.1</ecNumber>
    </submittedName>
</protein>
<dbReference type="InterPro" id="IPR011834">
    <property type="entry name" value="Agluc_phsphrylas"/>
</dbReference>
<name>A7NHR5_ROSCS</name>
<dbReference type="GO" id="GO:0008184">
    <property type="term" value="F:glycogen phosphorylase activity"/>
    <property type="evidence" value="ECO:0007669"/>
    <property type="project" value="InterPro"/>
</dbReference>
<feature type="domain" description="DUF3417" evidence="5">
    <location>
        <begin position="22"/>
        <end position="133"/>
    </location>
</feature>
<dbReference type="HOGENOM" id="CLU_015112_0_0_0"/>
<dbReference type="PANTHER" id="PTHR42655">
    <property type="entry name" value="GLYCOGEN PHOSPHORYLASE"/>
    <property type="match status" value="1"/>
</dbReference>
<dbReference type="Pfam" id="PF11897">
    <property type="entry name" value="DUF3417"/>
    <property type="match status" value="1"/>
</dbReference>
<dbReference type="Gene3D" id="3.40.50.2000">
    <property type="entry name" value="Glycogen Phosphorylase B"/>
    <property type="match status" value="2"/>
</dbReference>
<dbReference type="InterPro" id="IPR000811">
    <property type="entry name" value="Glyco_trans_35"/>
</dbReference>
<dbReference type="Proteomes" id="UP000000263">
    <property type="component" value="Chromosome"/>
</dbReference>
<proteinExistence type="inferred from homology"/>
<dbReference type="OrthoDB" id="9760804at2"/>
<keyword evidence="6" id="KW-0328">Glycosyltransferase</keyword>